<feature type="signal peptide" evidence="2">
    <location>
        <begin position="1"/>
        <end position="26"/>
    </location>
</feature>
<keyword evidence="3" id="KW-1185">Reference proteome</keyword>
<proteinExistence type="predicted"/>
<organism evidence="3 4">
    <name type="scientific">Nicrophorus vespilloides</name>
    <name type="common">Boreal carrion beetle</name>
    <dbReference type="NCBI Taxonomy" id="110193"/>
    <lineage>
        <taxon>Eukaryota</taxon>
        <taxon>Metazoa</taxon>
        <taxon>Ecdysozoa</taxon>
        <taxon>Arthropoda</taxon>
        <taxon>Hexapoda</taxon>
        <taxon>Insecta</taxon>
        <taxon>Pterygota</taxon>
        <taxon>Neoptera</taxon>
        <taxon>Endopterygota</taxon>
        <taxon>Coleoptera</taxon>
        <taxon>Polyphaga</taxon>
        <taxon>Staphyliniformia</taxon>
        <taxon>Silphidae</taxon>
        <taxon>Nicrophorinae</taxon>
        <taxon>Nicrophorus</taxon>
    </lineage>
</organism>
<evidence type="ECO:0000313" key="4">
    <source>
        <dbReference type="RefSeq" id="XP_017774901.1"/>
    </source>
</evidence>
<dbReference type="GeneID" id="108561469"/>
<evidence type="ECO:0000256" key="2">
    <source>
        <dbReference type="SAM" id="SignalP"/>
    </source>
</evidence>
<sequence>MSNLNNCIQFFIVLCLIFINNYCTDARPNNSRLSNQHLGLSTSTPWPELGQRRPYKANELPKSNPVPIPPPTWVKPANNTGTNAGNGPPNYSASTQPKRDYISSPKPHLVGPNPTTSKNTTPILPMQPKRDFVSSPRTNIVSPTPVTPKSPTQVKPTEPKRNFINPKYTTAKPIKSAIQDFFANEARL</sequence>
<gene>
    <name evidence="4" type="primary">LOC108561469</name>
</gene>
<feature type="region of interest" description="Disordered" evidence="1">
    <location>
        <begin position="40"/>
        <end position="161"/>
    </location>
</feature>
<feature type="compositionally biased region" description="Pro residues" evidence="1">
    <location>
        <begin position="64"/>
        <end position="73"/>
    </location>
</feature>
<feature type="chain" id="PRO_5046136082" evidence="2">
    <location>
        <begin position="27"/>
        <end position="188"/>
    </location>
</feature>
<dbReference type="RefSeq" id="XP_017774901.1">
    <property type="nucleotide sequence ID" value="XM_017919412.1"/>
</dbReference>
<name>A0ABM1MK01_NICVS</name>
<dbReference type="Proteomes" id="UP000695000">
    <property type="component" value="Unplaced"/>
</dbReference>
<feature type="compositionally biased region" description="Low complexity" evidence="1">
    <location>
        <begin position="141"/>
        <end position="156"/>
    </location>
</feature>
<keyword evidence="2" id="KW-0732">Signal</keyword>
<feature type="compositionally biased region" description="Polar residues" evidence="1">
    <location>
        <begin position="113"/>
        <end position="122"/>
    </location>
</feature>
<reference evidence="4" key="1">
    <citation type="submission" date="2025-08" db="UniProtKB">
        <authorList>
            <consortium name="RefSeq"/>
        </authorList>
    </citation>
    <scope>IDENTIFICATION</scope>
    <source>
        <tissue evidence="4">Whole Larva</tissue>
    </source>
</reference>
<evidence type="ECO:0000313" key="3">
    <source>
        <dbReference type="Proteomes" id="UP000695000"/>
    </source>
</evidence>
<accession>A0ABM1MK01</accession>
<evidence type="ECO:0000256" key="1">
    <source>
        <dbReference type="SAM" id="MobiDB-lite"/>
    </source>
</evidence>
<protein>
    <submittedName>
        <fullName evidence="4">Proteoglycan 4-like isoform X1</fullName>
    </submittedName>
</protein>
<feature type="compositionally biased region" description="Low complexity" evidence="1">
    <location>
        <begin position="74"/>
        <end position="90"/>
    </location>
</feature>